<evidence type="ECO:0000256" key="2">
    <source>
        <dbReference type="ARBA" id="ARBA00005582"/>
    </source>
</evidence>
<evidence type="ECO:0000313" key="6">
    <source>
        <dbReference type="EMBL" id="MFC5297454.1"/>
    </source>
</evidence>
<dbReference type="InterPro" id="IPR015797">
    <property type="entry name" value="NUDIX_hydrolase-like_dom_sf"/>
</dbReference>
<dbReference type="PROSITE" id="PS51462">
    <property type="entry name" value="NUDIX"/>
    <property type="match status" value="1"/>
</dbReference>
<dbReference type="PRINTS" id="PR00502">
    <property type="entry name" value="NUDIXFAMILY"/>
</dbReference>
<sequence>MDEPLATDASGQALLSFRTAEEHEHAKTSEHPCPLSLVVVRSRGEVLFGLNRWRHDWELPGGMREVGESARAAARRELEEETGVTVTPDTLRWGGRATFDLVNPRRVELAAVYVADLDERPDIEPSTELVEVQWFSVDALPTPHSVLDLAIAREVTRSILRVGRGE</sequence>
<protein>
    <submittedName>
        <fullName evidence="6">NUDIX hydrolase</fullName>
    </submittedName>
</protein>
<comment type="cofactor">
    <cofactor evidence="1">
        <name>Mg(2+)</name>
        <dbReference type="ChEBI" id="CHEBI:18420"/>
    </cofactor>
</comment>
<dbReference type="PROSITE" id="PS00893">
    <property type="entry name" value="NUDIX_BOX"/>
    <property type="match status" value="1"/>
</dbReference>
<dbReference type="InterPro" id="IPR020084">
    <property type="entry name" value="NUDIX_hydrolase_CS"/>
</dbReference>
<dbReference type="PANTHER" id="PTHR43046:SF14">
    <property type="entry name" value="MUTT_NUDIX FAMILY PROTEIN"/>
    <property type="match status" value="1"/>
</dbReference>
<proteinExistence type="inferred from homology"/>
<keyword evidence="7" id="KW-1185">Reference proteome</keyword>
<dbReference type="GeneID" id="303298193"/>
<dbReference type="SUPFAM" id="SSF55811">
    <property type="entry name" value="Nudix"/>
    <property type="match status" value="1"/>
</dbReference>
<evidence type="ECO:0000313" key="7">
    <source>
        <dbReference type="Proteomes" id="UP001595937"/>
    </source>
</evidence>
<comment type="caution">
    <text evidence="6">The sequence shown here is derived from an EMBL/GenBank/DDBJ whole genome shotgun (WGS) entry which is preliminary data.</text>
</comment>
<comment type="similarity">
    <text evidence="2 4">Belongs to the Nudix hydrolase family.</text>
</comment>
<keyword evidence="3 4" id="KW-0378">Hydrolase</keyword>
<reference evidence="7" key="1">
    <citation type="journal article" date="2019" name="Int. J. Syst. Evol. Microbiol.">
        <title>The Global Catalogue of Microorganisms (GCM) 10K type strain sequencing project: providing services to taxonomists for standard genome sequencing and annotation.</title>
        <authorList>
            <consortium name="The Broad Institute Genomics Platform"/>
            <consortium name="The Broad Institute Genome Sequencing Center for Infectious Disease"/>
            <person name="Wu L."/>
            <person name="Ma J."/>
        </authorList>
    </citation>
    <scope>NUCLEOTIDE SEQUENCE [LARGE SCALE GENOMIC DNA]</scope>
    <source>
        <strain evidence="7">CGMCC 1.16455</strain>
    </source>
</reference>
<dbReference type="RefSeq" id="WP_343925179.1">
    <property type="nucleotide sequence ID" value="NZ_BAAAIR010000044.1"/>
</dbReference>
<evidence type="ECO:0000256" key="4">
    <source>
        <dbReference type="RuleBase" id="RU003476"/>
    </source>
</evidence>
<dbReference type="Pfam" id="PF00293">
    <property type="entry name" value="NUDIX"/>
    <property type="match status" value="1"/>
</dbReference>
<gene>
    <name evidence="6" type="ORF">ACFPK8_08020</name>
</gene>
<evidence type="ECO:0000256" key="3">
    <source>
        <dbReference type="ARBA" id="ARBA00022801"/>
    </source>
</evidence>
<dbReference type="InterPro" id="IPR000086">
    <property type="entry name" value="NUDIX_hydrolase_dom"/>
</dbReference>
<dbReference type="EMBL" id="JBHSLN010000021">
    <property type="protein sequence ID" value="MFC5297454.1"/>
    <property type="molecule type" value="Genomic_DNA"/>
</dbReference>
<dbReference type="InterPro" id="IPR020476">
    <property type="entry name" value="Nudix_hydrolase"/>
</dbReference>
<name>A0ABW0FFL5_9MICO</name>
<dbReference type="Gene3D" id="3.90.79.10">
    <property type="entry name" value="Nucleoside Triphosphate Pyrophosphohydrolase"/>
    <property type="match status" value="1"/>
</dbReference>
<feature type="domain" description="Nudix hydrolase" evidence="5">
    <location>
        <begin position="29"/>
        <end position="157"/>
    </location>
</feature>
<dbReference type="Proteomes" id="UP001595937">
    <property type="component" value="Unassembled WGS sequence"/>
</dbReference>
<dbReference type="PANTHER" id="PTHR43046">
    <property type="entry name" value="GDP-MANNOSE MANNOSYL HYDROLASE"/>
    <property type="match status" value="1"/>
</dbReference>
<accession>A0ABW0FFL5</accession>
<evidence type="ECO:0000259" key="5">
    <source>
        <dbReference type="PROSITE" id="PS51462"/>
    </source>
</evidence>
<organism evidence="6 7">
    <name type="scientific">Brachybacterium tyrofermentans</name>
    <dbReference type="NCBI Taxonomy" id="47848"/>
    <lineage>
        <taxon>Bacteria</taxon>
        <taxon>Bacillati</taxon>
        <taxon>Actinomycetota</taxon>
        <taxon>Actinomycetes</taxon>
        <taxon>Micrococcales</taxon>
        <taxon>Dermabacteraceae</taxon>
        <taxon>Brachybacterium</taxon>
    </lineage>
</organism>
<dbReference type="GO" id="GO:0016787">
    <property type="term" value="F:hydrolase activity"/>
    <property type="evidence" value="ECO:0007669"/>
    <property type="project" value="UniProtKB-KW"/>
</dbReference>
<evidence type="ECO:0000256" key="1">
    <source>
        <dbReference type="ARBA" id="ARBA00001946"/>
    </source>
</evidence>